<keyword evidence="2" id="KW-0472">Membrane</keyword>
<comment type="caution">
    <text evidence="3">The sequence shown here is derived from an EMBL/GenBank/DDBJ whole genome shotgun (WGS) entry which is preliminary data.</text>
</comment>
<feature type="region of interest" description="Disordered" evidence="1">
    <location>
        <begin position="375"/>
        <end position="405"/>
    </location>
</feature>
<name>A0A5C8ZC72_9ACTN</name>
<feature type="compositionally biased region" description="Basic and acidic residues" evidence="1">
    <location>
        <begin position="322"/>
        <end position="331"/>
    </location>
</feature>
<dbReference type="AlphaFoldDB" id="A0A5C8ZC72"/>
<dbReference type="InterPro" id="IPR010430">
    <property type="entry name" value="DUF1028"/>
</dbReference>
<feature type="transmembrane region" description="Helical" evidence="2">
    <location>
        <begin position="515"/>
        <end position="534"/>
    </location>
</feature>
<feature type="region of interest" description="Disordered" evidence="1">
    <location>
        <begin position="423"/>
        <end position="447"/>
    </location>
</feature>
<feature type="transmembrane region" description="Helical" evidence="2">
    <location>
        <begin position="555"/>
        <end position="575"/>
    </location>
</feature>
<gene>
    <name evidence="3" type="ORF">FMM08_12775</name>
</gene>
<evidence type="ECO:0000313" key="4">
    <source>
        <dbReference type="Proteomes" id="UP000321234"/>
    </source>
</evidence>
<dbReference type="SUPFAM" id="SSF56235">
    <property type="entry name" value="N-terminal nucleophile aminohydrolases (Ntn hydrolases)"/>
    <property type="match status" value="1"/>
</dbReference>
<evidence type="ECO:0000313" key="3">
    <source>
        <dbReference type="EMBL" id="TXR55705.1"/>
    </source>
</evidence>
<dbReference type="PANTHER" id="PTHR39328:SF1">
    <property type="entry name" value="BLL2871 PROTEIN"/>
    <property type="match status" value="1"/>
</dbReference>
<sequence>MTLSIVARCEETGRFGYAVASCCLAVGTRVGAARPGVGAVAVQDGGWLHWRDALLDLLDRGLAPAEATAMIALSDDAPASQLAAVGATGPAAAFTGPSSTPITSHLVRGGVSAQANTMAVPGVPETLVDAFTSADGPLEHRLVAALLAADALGDHGPDHRGRQSAAVRVVPAERGRVPTGDADDPHVDLRVDDSARPTQDLARLLDVHRAHRHLIASGSALDDDERLAHVRRAAEVVPGERVVAPLLAIRTALAGDADTARVLLHEAASANPATWQWAARSAERAAAAGSPGAEVLAALVREQAPPTRLTTTRLSATSSAPEPRRRGDARPHMTGHRRPPGSRPVSASGSCPTGSRCRHEDPADHPVLLLPVHRGAHQGRPEPPRAHRLPAAAARPHPGRDLRDPRRHARLISGEAPEARAVRVTGSGATLAPPARTGPSSTCAGRVEGPCRSACSTAPAPSVRSVIPTRHRALRAALLLVPAVVVAGLLGVHRLGVVSAQTAPDLEPLRVPLDLAAAGGGALVLVAAALSWRYSHLATATDRPTEQAVRALRRLRLAVAVVGLHLAVCTVGMSAVLDRRGYGMPGLWLLALLAEAGLAALVVGLGRTQREARTQVAYDRRTGRVPQPR</sequence>
<dbReference type="OrthoDB" id="9790012at2"/>
<feature type="compositionally biased region" description="Low complexity" evidence="1">
    <location>
        <begin position="302"/>
        <end position="321"/>
    </location>
</feature>
<feature type="region of interest" description="Disordered" evidence="1">
    <location>
        <begin position="302"/>
        <end position="363"/>
    </location>
</feature>
<dbReference type="Pfam" id="PF06267">
    <property type="entry name" value="DUF1028"/>
    <property type="match status" value="1"/>
</dbReference>
<dbReference type="InterPro" id="IPR029055">
    <property type="entry name" value="Ntn_hydrolases_N"/>
</dbReference>
<dbReference type="PANTHER" id="PTHR39328">
    <property type="entry name" value="BLL2871 PROTEIN"/>
    <property type="match status" value="1"/>
</dbReference>
<dbReference type="EMBL" id="VKAC01000007">
    <property type="protein sequence ID" value="TXR55705.1"/>
    <property type="molecule type" value="Genomic_DNA"/>
</dbReference>
<dbReference type="Gene3D" id="3.60.20.10">
    <property type="entry name" value="Glutamine Phosphoribosylpyrophosphate, subunit 1, domain 1"/>
    <property type="match status" value="1"/>
</dbReference>
<keyword evidence="2" id="KW-1133">Transmembrane helix</keyword>
<dbReference type="Proteomes" id="UP000321234">
    <property type="component" value="Unassembled WGS sequence"/>
</dbReference>
<feature type="transmembrane region" description="Helical" evidence="2">
    <location>
        <begin position="473"/>
        <end position="495"/>
    </location>
</feature>
<evidence type="ECO:0000256" key="2">
    <source>
        <dbReference type="SAM" id="Phobius"/>
    </source>
</evidence>
<reference evidence="3 4" key="1">
    <citation type="submission" date="2019-07" db="EMBL/GenBank/DDBJ databases">
        <title>Quadrisphaera sp. strain DD2A genome sequencing and assembly.</title>
        <authorList>
            <person name="Kim I."/>
        </authorList>
    </citation>
    <scope>NUCLEOTIDE SEQUENCE [LARGE SCALE GENOMIC DNA]</scope>
    <source>
        <strain evidence="3 4">DD2A</strain>
    </source>
</reference>
<accession>A0A5C8ZC72</accession>
<protein>
    <submittedName>
        <fullName evidence="3">DUF1028 domain-containing protein</fullName>
    </submittedName>
</protein>
<proteinExistence type="predicted"/>
<organism evidence="3 4">
    <name type="scientific">Quadrisphaera setariae</name>
    <dbReference type="NCBI Taxonomy" id="2593304"/>
    <lineage>
        <taxon>Bacteria</taxon>
        <taxon>Bacillati</taxon>
        <taxon>Actinomycetota</taxon>
        <taxon>Actinomycetes</taxon>
        <taxon>Kineosporiales</taxon>
        <taxon>Kineosporiaceae</taxon>
        <taxon>Quadrisphaera</taxon>
    </lineage>
</organism>
<keyword evidence="2" id="KW-0812">Transmembrane</keyword>
<feature type="transmembrane region" description="Helical" evidence="2">
    <location>
        <begin position="587"/>
        <end position="605"/>
    </location>
</feature>
<keyword evidence="4" id="KW-1185">Reference proteome</keyword>
<evidence type="ECO:0000256" key="1">
    <source>
        <dbReference type="SAM" id="MobiDB-lite"/>
    </source>
</evidence>